<evidence type="ECO:0000313" key="2">
    <source>
        <dbReference type="Proteomes" id="UP001196413"/>
    </source>
</evidence>
<evidence type="ECO:0000313" key="1">
    <source>
        <dbReference type="EMBL" id="KAJ1365191.1"/>
    </source>
</evidence>
<dbReference type="Proteomes" id="UP001196413">
    <property type="component" value="Unassembled WGS sequence"/>
</dbReference>
<proteinExistence type="predicted"/>
<sequence>MLRVVDVIAKTTVQQSARMLVAEIPGEIQSSEPRQQNLCKLFTSTKELIERLMTTSDKWTSRRCRETTY</sequence>
<protein>
    <submittedName>
        <fullName evidence="1">Uncharacterized protein</fullName>
    </submittedName>
</protein>
<gene>
    <name evidence="1" type="ORF">KIN20_025427</name>
</gene>
<organism evidence="1 2">
    <name type="scientific">Parelaphostrongylus tenuis</name>
    <name type="common">Meningeal worm</name>
    <dbReference type="NCBI Taxonomy" id="148309"/>
    <lineage>
        <taxon>Eukaryota</taxon>
        <taxon>Metazoa</taxon>
        <taxon>Ecdysozoa</taxon>
        <taxon>Nematoda</taxon>
        <taxon>Chromadorea</taxon>
        <taxon>Rhabditida</taxon>
        <taxon>Rhabditina</taxon>
        <taxon>Rhabditomorpha</taxon>
        <taxon>Strongyloidea</taxon>
        <taxon>Metastrongylidae</taxon>
        <taxon>Parelaphostrongylus</taxon>
    </lineage>
</organism>
<dbReference type="AlphaFoldDB" id="A0AAD5NAS4"/>
<keyword evidence="2" id="KW-1185">Reference proteome</keyword>
<accession>A0AAD5NAS4</accession>
<name>A0AAD5NAS4_PARTN</name>
<reference evidence="1" key="1">
    <citation type="submission" date="2021-06" db="EMBL/GenBank/DDBJ databases">
        <title>Parelaphostrongylus tenuis whole genome reference sequence.</title>
        <authorList>
            <person name="Garwood T.J."/>
            <person name="Larsen P.A."/>
            <person name="Fountain-Jones N.M."/>
            <person name="Garbe J.R."/>
            <person name="Macchietto M.G."/>
            <person name="Kania S.A."/>
            <person name="Gerhold R.W."/>
            <person name="Richards J.E."/>
            <person name="Wolf T.M."/>
        </authorList>
    </citation>
    <scope>NUCLEOTIDE SEQUENCE</scope>
    <source>
        <strain evidence="1">MNPRO001-30</strain>
        <tissue evidence="1">Meninges</tissue>
    </source>
</reference>
<comment type="caution">
    <text evidence="1">The sequence shown here is derived from an EMBL/GenBank/DDBJ whole genome shotgun (WGS) entry which is preliminary data.</text>
</comment>
<dbReference type="EMBL" id="JAHQIW010005190">
    <property type="protein sequence ID" value="KAJ1365191.1"/>
    <property type="molecule type" value="Genomic_DNA"/>
</dbReference>